<dbReference type="FunFam" id="3.30.420.10:FF:000003">
    <property type="entry name" value="Oligoribonuclease"/>
    <property type="match status" value="1"/>
</dbReference>
<dbReference type="HAMAP" id="MF_00045">
    <property type="entry name" value="Oligoribonuclease"/>
    <property type="match status" value="1"/>
</dbReference>
<accession>A0A3Q8ERD8</accession>
<dbReference type="GO" id="GO:0006259">
    <property type="term" value="P:DNA metabolic process"/>
    <property type="evidence" value="ECO:0007669"/>
    <property type="project" value="UniProtKB-ARBA"/>
</dbReference>
<reference evidence="8 9" key="1">
    <citation type="journal article" date="2018" name="Parasitology">
        <title>The reduced genome of Candidatus Kinetoplastibacterium sorsogonicusi, the endosymbiont of Kentomonas sorsogonicus (Trypanosomatidae): loss of the haem-synthesis pathway.</title>
        <authorList>
            <person name="Silva F.M."/>
            <person name="Kostygov A.Y."/>
            <person name="Spodareva V.V."/>
            <person name="Butenko A."/>
            <person name="Tossou R."/>
            <person name="Lukes J."/>
            <person name="Yurchenko V."/>
            <person name="Alves J.M.P."/>
        </authorList>
    </citation>
    <scope>NUCLEOTIDE SEQUENCE [LARGE SCALE GENOMIC DNA]</scope>
    <source>
        <strain evidence="8 9">MF-08</strain>
    </source>
</reference>
<dbReference type="Proteomes" id="UP000266796">
    <property type="component" value="Chromosome"/>
</dbReference>
<feature type="domain" description="Exonuclease" evidence="7">
    <location>
        <begin position="14"/>
        <end position="187"/>
    </location>
</feature>
<protein>
    <recommendedName>
        <fullName evidence="5 6">Oligoribonuclease</fullName>
        <ecNumber evidence="6">3.1.-.-</ecNumber>
    </recommendedName>
</protein>
<dbReference type="InterPro" id="IPR012337">
    <property type="entry name" value="RNaseH-like_sf"/>
</dbReference>
<dbReference type="CDD" id="cd06135">
    <property type="entry name" value="Orn"/>
    <property type="match status" value="1"/>
</dbReference>
<evidence type="ECO:0000256" key="2">
    <source>
        <dbReference type="ARBA" id="ARBA00022722"/>
    </source>
</evidence>
<evidence type="ECO:0000256" key="4">
    <source>
        <dbReference type="ARBA" id="ARBA00022839"/>
    </source>
</evidence>
<dbReference type="GO" id="GO:0003676">
    <property type="term" value="F:nucleic acid binding"/>
    <property type="evidence" value="ECO:0007669"/>
    <property type="project" value="InterPro"/>
</dbReference>
<dbReference type="OrthoDB" id="9801329at2"/>
<feature type="active site" evidence="6">
    <location>
        <position position="136"/>
    </location>
</feature>
<evidence type="ECO:0000259" key="7">
    <source>
        <dbReference type="SMART" id="SM00479"/>
    </source>
</evidence>
<dbReference type="PANTHER" id="PTHR11046:SF0">
    <property type="entry name" value="OLIGORIBONUCLEASE, MITOCHONDRIAL"/>
    <property type="match status" value="1"/>
</dbReference>
<evidence type="ECO:0000313" key="9">
    <source>
        <dbReference type="Proteomes" id="UP000266796"/>
    </source>
</evidence>
<keyword evidence="4 6" id="KW-0269">Exonuclease</keyword>
<evidence type="ECO:0000313" key="8">
    <source>
        <dbReference type="EMBL" id="AWD32519.1"/>
    </source>
</evidence>
<dbReference type="EMBL" id="CP025628">
    <property type="protein sequence ID" value="AWD32519.1"/>
    <property type="molecule type" value="Genomic_DNA"/>
</dbReference>
<dbReference type="GO" id="GO:0000175">
    <property type="term" value="F:3'-5'-RNA exonuclease activity"/>
    <property type="evidence" value="ECO:0007669"/>
    <property type="project" value="InterPro"/>
</dbReference>
<keyword evidence="9" id="KW-1185">Reference proteome</keyword>
<evidence type="ECO:0000256" key="3">
    <source>
        <dbReference type="ARBA" id="ARBA00022801"/>
    </source>
</evidence>
<keyword evidence="2 6" id="KW-0540">Nuclease</keyword>
<dbReference type="SMART" id="SM00479">
    <property type="entry name" value="EXOIII"/>
    <property type="match status" value="1"/>
</dbReference>
<sequence length="189" mass="22310">MHKFLNKNNFKSSNWVWIDMEMTGLNPEIDYILEIAIVITDYNLNIIAESPSIVIYQPDSILDTMNDWNYNTHTKTGLLKHVKKSNTNEQTAEIYLLNFISNFVAMKESPLCGNTVSQDRKFLTKYMPILESFFHYRNIDVSSIKEIAKAWYPNDLINFQKKNNHSALSDIYESIEELKFYKKRIFKFL</sequence>
<keyword evidence="3 6" id="KW-0378">Hydrolase</keyword>
<name>A0A3Q8ERD8_9PROT</name>
<dbReference type="NCBIfam" id="NF003765">
    <property type="entry name" value="PRK05359.1"/>
    <property type="match status" value="1"/>
</dbReference>
<dbReference type="Gene3D" id="3.30.420.10">
    <property type="entry name" value="Ribonuclease H-like superfamily/Ribonuclease H"/>
    <property type="match status" value="1"/>
</dbReference>
<comment type="subcellular location">
    <subcellularLocation>
        <location evidence="6">Cytoplasm</location>
    </subcellularLocation>
</comment>
<dbReference type="GO" id="GO:0005737">
    <property type="term" value="C:cytoplasm"/>
    <property type="evidence" value="ECO:0007669"/>
    <property type="project" value="UniProtKB-SubCell"/>
</dbReference>
<evidence type="ECO:0000256" key="6">
    <source>
        <dbReference type="HAMAP-Rule" id="MF_00045"/>
    </source>
</evidence>
<dbReference type="Pfam" id="PF00929">
    <property type="entry name" value="RNase_T"/>
    <property type="match status" value="1"/>
</dbReference>
<dbReference type="InterPro" id="IPR013520">
    <property type="entry name" value="Ribonucl_H"/>
</dbReference>
<comment type="function">
    <text evidence="6">3'-to-5' exoribonuclease specific for small oligoribonucleotides.</text>
</comment>
<dbReference type="SUPFAM" id="SSF53098">
    <property type="entry name" value="Ribonuclease H-like"/>
    <property type="match status" value="1"/>
</dbReference>
<keyword evidence="6" id="KW-0963">Cytoplasm</keyword>
<evidence type="ECO:0000256" key="1">
    <source>
        <dbReference type="ARBA" id="ARBA00009921"/>
    </source>
</evidence>
<evidence type="ECO:0000256" key="5">
    <source>
        <dbReference type="ARBA" id="ARBA00070964"/>
    </source>
</evidence>
<dbReference type="InterPro" id="IPR036397">
    <property type="entry name" value="RNaseH_sf"/>
</dbReference>
<proteinExistence type="inferred from homology"/>
<dbReference type="EC" id="3.1.-.-" evidence="6"/>
<comment type="similarity">
    <text evidence="1 6">Belongs to the oligoribonuclease family.</text>
</comment>
<dbReference type="RefSeq" id="WP_108673924.1">
    <property type="nucleotide sequence ID" value="NZ_CP025628.1"/>
</dbReference>
<dbReference type="KEGG" id="kso:CKSOR_00403"/>
<dbReference type="InterPro" id="IPR022894">
    <property type="entry name" value="Oligoribonuclease"/>
</dbReference>
<dbReference type="AlphaFoldDB" id="A0A3Q8ERD8"/>
<organism evidence="8 9">
    <name type="scientific">Candidatus Kinetoplastidibacterium kentomonadis</name>
    <dbReference type="NCBI Taxonomy" id="1576550"/>
    <lineage>
        <taxon>Bacteria</taxon>
        <taxon>Pseudomonadati</taxon>
        <taxon>Pseudomonadota</taxon>
        <taxon>Betaproteobacteria</taxon>
        <taxon>Candidatus Kinetoplastidibacterium</taxon>
    </lineage>
</organism>
<dbReference type="PANTHER" id="PTHR11046">
    <property type="entry name" value="OLIGORIBONUCLEASE, MITOCHONDRIAL"/>
    <property type="match status" value="1"/>
</dbReference>
<gene>
    <name evidence="6 8" type="primary">orn</name>
    <name evidence="8" type="ORF">CKSOR_00403</name>
</gene>